<keyword evidence="2" id="KW-1185">Reference proteome</keyword>
<evidence type="ECO:0000313" key="1">
    <source>
        <dbReference type="EMBL" id="PWG65664.1"/>
    </source>
</evidence>
<proteinExistence type="predicted"/>
<evidence type="ECO:0000313" key="2">
    <source>
        <dbReference type="Proteomes" id="UP000245876"/>
    </source>
</evidence>
<protein>
    <submittedName>
        <fullName evidence="1">Uncharacterized protein</fullName>
    </submittedName>
</protein>
<name>A0A2U2N9K9_9BIFI</name>
<organism evidence="1 2">
    <name type="scientific">Bifidobacterium callitrichidarum</name>
    <dbReference type="NCBI Taxonomy" id="2052941"/>
    <lineage>
        <taxon>Bacteria</taxon>
        <taxon>Bacillati</taxon>
        <taxon>Actinomycetota</taxon>
        <taxon>Actinomycetes</taxon>
        <taxon>Bifidobacteriales</taxon>
        <taxon>Bifidobacteriaceae</taxon>
        <taxon>Bifidobacterium</taxon>
    </lineage>
</organism>
<comment type="caution">
    <text evidence="1">The sequence shown here is derived from an EMBL/GenBank/DDBJ whole genome shotgun (WGS) entry which is preliminary data.</text>
</comment>
<reference evidence="1 2" key="1">
    <citation type="journal article" date="2018" name="Int. J. Syst. Evol. Microbiol.">
        <title>Bifidobacterium callitrichidarum sp. nov. from the faeces of the emperor tamarin (Saguinus imperator).</title>
        <authorList>
            <person name="Modesto M."/>
            <person name="Michelini S."/>
            <person name="Sansosti M.C."/>
            <person name="De Filippo C."/>
            <person name="Cavalieri D."/>
            <person name="Qvirist L."/>
            <person name="Andlid T."/>
            <person name="Spiezio C."/>
            <person name="Sandri C."/>
            <person name="Pascarelli S."/>
            <person name="Sgorbati B."/>
            <person name="Mattarelli P."/>
        </authorList>
    </citation>
    <scope>NUCLEOTIDE SEQUENCE [LARGE SCALE GENOMIC DNA]</scope>
    <source>
        <strain evidence="1 2">TRI 5</strain>
    </source>
</reference>
<sequence>MFEDELREKMDKVYDNRSDALEAADYLETYEGGIGISRKGDGWGLTSLDESGYRSCDLPYDNDGNANYADIDFGMDTPDDYRIIDNMNSHQWENLQPVQDFLNGKTDTVNMYSIMPAGYLQDAEEDEDDYVDASYLTVLCANKGENPEWHSQFQDMQGGNDLVEAVQNNLNTHHGMTAWPDSDDGSIYIGEAGKANDERFHVSLDDNGQATLTRERRLYHKDWLVEGRTTFPADQNAGDFINSKLNEYKQEH</sequence>
<accession>A0A2U2N9K9</accession>
<gene>
    <name evidence="1" type="ORF">DF196_06950</name>
</gene>
<dbReference type="EMBL" id="QFFM01000012">
    <property type="protein sequence ID" value="PWG65664.1"/>
    <property type="molecule type" value="Genomic_DNA"/>
</dbReference>
<dbReference type="AlphaFoldDB" id="A0A2U2N9K9"/>
<dbReference type="Proteomes" id="UP000245876">
    <property type="component" value="Unassembled WGS sequence"/>
</dbReference>